<feature type="domain" description="YCII-related" evidence="2">
    <location>
        <begin position="4"/>
        <end position="89"/>
    </location>
</feature>
<evidence type="ECO:0000259" key="2">
    <source>
        <dbReference type="Pfam" id="PF03795"/>
    </source>
</evidence>
<dbReference type="Pfam" id="PF03795">
    <property type="entry name" value="YCII"/>
    <property type="match status" value="1"/>
</dbReference>
<proteinExistence type="inferred from homology"/>
<comment type="similarity">
    <text evidence="1">Belongs to the YciI family.</text>
</comment>
<dbReference type="InterPro" id="IPR051807">
    <property type="entry name" value="Sec-metab_biosynth-assoc"/>
</dbReference>
<sequence length="98" mass="10823">MPDFMILSKDVPDGPAIRARVRQDHLDWLKAPSDCTVLSAGPWLDDTNAMRGSLLIVKAPSREALDAWMANDPYARAGLPKNIDVRPFKLVIGRPEGL</sequence>
<reference evidence="3" key="1">
    <citation type="journal article" date="2014" name="Int. J. Syst. Evol. Microbiol.">
        <title>Complete genome sequence of Corynebacterium casei LMG S-19264T (=DSM 44701T), isolated from a smear-ripened cheese.</title>
        <authorList>
            <consortium name="US DOE Joint Genome Institute (JGI-PGF)"/>
            <person name="Walter F."/>
            <person name="Albersmeier A."/>
            <person name="Kalinowski J."/>
            <person name="Ruckert C."/>
        </authorList>
    </citation>
    <scope>NUCLEOTIDE SEQUENCE</scope>
    <source>
        <strain evidence="3">KCTC 32513</strain>
    </source>
</reference>
<dbReference type="AlphaFoldDB" id="A0A8J3G3E8"/>
<gene>
    <name evidence="3" type="ORF">GCM10009069_25630</name>
</gene>
<evidence type="ECO:0000313" key="4">
    <source>
        <dbReference type="Proteomes" id="UP000634004"/>
    </source>
</evidence>
<reference evidence="3" key="2">
    <citation type="submission" date="2020-09" db="EMBL/GenBank/DDBJ databases">
        <authorList>
            <person name="Sun Q."/>
            <person name="Kim S."/>
        </authorList>
    </citation>
    <scope>NUCLEOTIDE SEQUENCE</scope>
    <source>
        <strain evidence="3">KCTC 32513</strain>
    </source>
</reference>
<dbReference type="SUPFAM" id="SSF54909">
    <property type="entry name" value="Dimeric alpha+beta barrel"/>
    <property type="match status" value="1"/>
</dbReference>
<evidence type="ECO:0000313" key="3">
    <source>
        <dbReference type="EMBL" id="GHB01616.1"/>
    </source>
</evidence>
<accession>A0A8J3G3E8</accession>
<dbReference type="PANTHER" id="PTHR33606">
    <property type="entry name" value="PROTEIN YCII"/>
    <property type="match status" value="1"/>
</dbReference>
<comment type="caution">
    <text evidence="3">The sequence shown here is derived from an EMBL/GenBank/DDBJ whole genome shotgun (WGS) entry which is preliminary data.</text>
</comment>
<evidence type="ECO:0000256" key="1">
    <source>
        <dbReference type="ARBA" id="ARBA00007689"/>
    </source>
</evidence>
<dbReference type="Proteomes" id="UP000634004">
    <property type="component" value="Unassembled WGS sequence"/>
</dbReference>
<name>A0A8J3G3E8_9PROT</name>
<keyword evidence="4" id="KW-1185">Reference proteome</keyword>
<organism evidence="3 4">
    <name type="scientific">Algimonas arctica</name>
    <dbReference type="NCBI Taxonomy" id="1479486"/>
    <lineage>
        <taxon>Bacteria</taxon>
        <taxon>Pseudomonadati</taxon>
        <taxon>Pseudomonadota</taxon>
        <taxon>Alphaproteobacteria</taxon>
        <taxon>Maricaulales</taxon>
        <taxon>Robiginitomaculaceae</taxon>
        <taxon>Algimonas</taxon>
    </lineage>
</organism>
<dbReference type="Gene3D" id="3.30.70.1060">
    <property type="entry name" value="Dimeric alpha+beta barrel"/>
    <property type="match status" value="1"/>
</dbReference>
<dbReference type="EMBL" id="BMZH01000012">
    <property type="protein sequence ID" value="GHB01616.1"/>
    <property type="molecule type" value="Genomic_DNA"/>
</dbReference>
<dbReference type="PANTHER" id="PTHR33606:SF3">
    <property type="entry name" value="PROTEIN YCII"/>
    <property type="match status" value="1"/>
</dbReference>
<dbReference type="RefSeq" id="WP_189499075.1">
    <property type="nucleotide sequence ID" value="NZ_BMZH01000012.1"/>
</dbReference>
<dbReference type="InterPro" id="IPR011008">
    <property type="entry name" value="Dimeric_a/b-barrel"/>
</dbReference>
<protein>
    <recommendedName>
        <fullName evidence="2">YCII-related domain-containing protein</fullName>
    </recommendedName>
</protein>
<dbReference type="InterPro" id="IPR005545">
    <property type="entry name" value="YCII"/>
</dbReference>